<organism evidence="1 2">
    <name type="scientific">Candidatus Methylumidiphilus alinenensis</name>
    <dbReference type="NCBI Taxonomy" id="2202197"/>
    <lineage>
        <taxon>Bacteria</taxon>
        <taxon>Pseudomonadati</taxon>
        <taxon>Pseudomonadota</taxon>
        <taxon>Gammaproteobacteria</taxon>
        <taxon>Methylococcales</taxon>
        <taxon>Candidatus Methylumidiphilus</taxon>
    </lineage>
</organism>
<gene>
    <name evidence="1" type="ORF">DM484_20375</name>
</gene>
<dbReference type="Proteomes" id="UP000249396">
    <property type="component" value="Unassembled WGS sequence"/>
</dbReference>
<proteinExistence type="predicted"/>
<evidence type="ECO:0000313" key="1">
    <source>
        <dbReference type="EMBL" id="PZN74770.1"/>
    </source>
</evidence>
<evidence type="ECO:0000313" key="2">
    <source>
        <dbReference type="Proteomes" id="UP000249396"/>
    </source>
</evidence>
<protein>
    <submittedName>
        <fullName evidence="1">Uncharacterized protein</fullName>
    </submittedName>
</protein>
<dbReference type="EMBL" id="QJPH01000413">
    <property type="protein sequence ID" value="PZN74770.1"/>
    <property type="molecule type" value="Genomic_DNA"/>
</dbReference>
<dbReference type="AlphaFoldDB" id="A0A2W4SH27"/>
<sequence length="103" mass="10722">MATALEAVEDLARDPELEPARHVLAWQLEKILQADPGLQAELTKLLQASGGTQTYQAFLHGDDAIAQGGGVAAGKGGIAIGGVESPLAGICIWANRPRTGNRH</sequence>
<accession>A0A2W4SH27</accession>
<comment type="caution">
    <text evidence="1">The sequence shown here is derived from an EMBL/GenBank/DDBJ whole genome shotgun (WGS) entry which is preliminary data.</text>
</comment>
<name>A0A2W4SH27_9GAMM</name>
<reference evidence="1 2" key="1">
    <citation type="journal article" date="2018" name="Aquat. Microb. Ecol.">
        <title>Gammaproteobacterial methanotrophs dominate.</title>
        <authorList>
            <person name="Rissanen A.J."/>
            <person name="Saarenheimo J."/>
            <person name="Tiirola M."/>
            <person name="Peura S."/>
            <person name="Aalto S.L."/>
            <person name="Karvinen A."/>
            <person name="Nykanen H."/>
        </authorList>
    </citation>
    <scope>NUCLEOTIDE SEQUENCE [LARGE SCALE GENOMIC DNA]</scope>
    <source>
        <strain evidence="1">AMbin10</strain>
    </source>
</reference>